<protein>
    <submittedName>
        <fullName evidence="7">Putative outer membrane efflux protein</fullName>
    </submittedName>
</protein>
<name>I0IL01_LEPFC</name>
<evidence type="ECO:0000256" key="3">
    <source>
        <dbReference type="ARBA" id="ARBA00022692"/>
    </source>
</evidence>
<dbReference type="SUPFAM" id="SSF56954">
    <property type="entry name" value="Outer membrane efflux proteins (OEP)"/>
    <property type="match status" value="1"/>
</dbReference>
<accession>I0IL01</accession>
<evidence type="ECO:0000256" key="5">
    <source>
        <dbReference type="ARBA" id="ARBA00023237"/>
    </source>
</evidence>
<keyword evidence="6" id="KW-1133">Transmembrane helix</keyword>
<dbReference type="InterPro" id="IPR051906">
    <property type="entry name" value="TolC-like"/>
</dbReference>
<dbReference type="KEGG" id="lfc:LFE_0228"/>
<evidence type="ECO:0000313" key="8">
    <source>
        <dbReference type="Proteomes" id="UP000007382"/>
    </source>
</evidence>
<reference evidence="7 8" key="1">
    <citation type="journal article" date="2012" name="J. Bacteriol.">
        <title>Complete Genome Sequence of Leptospirillum ferrooxidans Strain C2-3, Isolated from a Fresh Volcanic Ash Deposit on the Island of Miyake, Japan.</title>
        <authorList>
            <person name="Fujimura R."/>
            <person name="Sato Y."/>
            <person name="Nishizawa T."/>
            <person name="Oshima K."/>
            <person name="Kim S.-W."/>
            <person name="Hattori M."/>
            <person name="Kamijo T."/>
            <person name="Ohta H."/>
        </authorList>
    </citation>
    <scope>NUCLEOTIDE SEQUENCE [LARGE SCALE GENOMIC DNA]</scope>
    <source>
        <strain evidence="7 8">C2-3</strain>
    </source>
</reference>
<keyword evidence="3 6" id="KW-0812">Transmembrane</keyword>
<dbReference type="Proteomes" id="UP000007382">
    <property type="component" value="Chromosome"/>
</dbReference>
<dbReference type="HOGENOM" id="CLU_529760_0_0_0"/>
<dbReference type="AlphaFoldDB" id="I0IL01"/>
<keyword evidence="5" id="KW-0998">Cell outer membrane</keyword>
<gene>
    <name evidence="7" type="ordered locus">LFE_0228</name>
</gene>
<reference evidence="8" key="2">
    <citation type="submission" date="2012-03" db="EMBL/GenBank/DDBJ databases">
        <title>The complete genome sequence of the pioneer microbe on fresh volcanic deposit, Leptospirillum ferrooxidans strain C2-3.</title>
        <authorList>
            <person name="Fujimura R."/>
            <person name="Sato Y."/>
            <person name="Nishizawa T."/>
            <person name="Nanba K."/>
            <person name="Oshima K."/>
            <person name="Hattori M."/>
            <person name="Kamijo T."/>
            <person name="Ohta H."/>
        </authorList>
    </citation>
    <scope>NUCLEOTIDE SEQUENCE [LARGE SCALE GENOMIC DNA]</scope>
    <source>
        <strain evidence="8">C2-3</strain>
    </source>
</reference>
<evidence type="ECO:0000256" key="1">
    <source>
        <dbReference type="ARBA" id="ARBA00004442"/>
    </source>
</evidence>
<sequence>MKVNAPAKRPPAWVPAVQLKPLLSVGHLTNADLGLLKWRMKSSENSEKTGHSIRGSASLEDPPRKDPFPSRYLTFKKFAFPLFLVFLFLVAGKISVANSTQTPIENSLQQVAPKSKEISVDDAVRIALSQNTSILSLRSTWKAKTFLEETAIAPSDPIIEFLYGEGNQGANTPYGSGTGWSIFQNMLFPGKSWIDKSISKSQASLLHEDYIEKRRNLINQTEKACYTLLLDQERLRENRRLIDWLKRVQEITRIRVVANKAPLLDYLSAKNAVKQAILRRITYNLQFLSDKRQLDTLLNIPLKTVIQIRLPEVPQKPPVHFLPTKDLDLSLDKKRPDVKKLQGSIELGIQQLSRAEMDYLPDFQLQGAEGDIGCYGFSNTNCYSLGVSFNFPIFFSIKQQKKIESLKQTISAKKWLLRWQKSLAVTESLNSQTKTIVAFKTFEINDQEILPDAELAFTLALGAYENQKISFLYLITTLNNFHQSRYNRFKSLINYYNALSDQEAVTASSRFLDD</sequence>
<dbReference type="EMBL" id="AP012342">
    <property type="protein sequence ID" value="BAM05950.1"/>
    <property type="molecule type" value="Genomic_DNA"/>
</dbReference>
<dbReference type="GO" id="GO:0015288">
    <property type="term" value="F:porin activity"/>
    <property type="evidence" value="ECO:0007669"/>
    <property type="project" value="TreeGrafter"/>
</dbReference>
<proteinExistence type="predicted"/>
<dbReference type="eggNOG" id="COG1538">
    <property type="taxonomic scope" value="Bacteria"/>
</dbReference>
<organism evidence="7 8">
    <name type="scientific">Leptospirillum ferrooxidans (strain C2-3)</name>
    <dbReference type="NCBI Taxonomy" id="1162668"/>
    <lineage>
        <taxon>Bacteria</taxon>
        <taxon>Pseudomonadati</taxon>
        <taxon>Nitrospirota</taxon>
        <taxon>Nitrospiria</taxon>
        <taxon>Nitrospirales</taxon>
        <taxon>Nitrospiraceae</taxon>
        <taxon>Leptospirillum</taxon>
    </lineage>
</organism>
<evidence type="ECO:0000256" key="6">
    <source>
        <dbReference type="SAM" id="Phobius"/>
    </source>
</evidence>
<feature type="transmembrane region" description="Helical" evidence="6">
    <location>
        <begin position="78"/>
        <end position="96"/>
    </location>
</feature>
<comment type="subcellular location">
    <subcellularLocation>
        <location evidence="1">Cell outer membrane</location>
    </subcellularLocation>
</comment>
<dbReference type="Gene3D" id="1.20.1600.10">
    <property type="entry name" value="Outer membrane efflux proteins (OEP)"/>
    <property type="match status" value="1"/>
</dbReference>
<dbReference type="PANTHER" id="PTHR30026:SF20">
    <property type="entry name" value="OUTER MEMBRANE PROTEIN TOLC"/>
    <property type="match status" value="1"/>
</dbReference>
<dbReference type="GO" id="GO:1990281">
    <property type="term" value="C:efflux pump complex"/>
    <property type="evidence" value="ECO:0007669"/>
    <property type="project" value="TreeGrafter"/>
</dbReference>
<keyword evidence="4 6" id="KW-0472">Membrane</keyword>
<dbReference type="OrthoDB" id="9812019at2"/>
<keyword evidence="8" id="KW-1185">Reference proteome</keyword>
<evidence type="ECO:0000313" key="7">
    <source>
        <dbReference type="EMBL" id="BAM05950.1"/>
    </source>
</evidence>
<evidence type="ECO:0000256" key="4">
    <source>
        <dbReference type="ARBA" id="ARBA00023136"/>
    </source>
</evidence>
<dbReference type="STRING" id="1162668.LFE_0228"/>
<dbReference type="GO" id="GO:0015562">
    <property type="term" value="F:efflux transmembrane transporter activity"/>
    <property type="evidence" value="ECO:0007669"/>
    <property type="project" value="InterPro"/>
</dbReference>
<keyword evidence="2" id="KW-1134">Transmembrane beta strand</keyword>
<dbReference type="GO" id="GO:0009279">
    <property type="term" value="C:cell outer membrane"/>
    <property type="evidence" value="ECO:0007669"/>
    <property type="project" value="UniProtKB-SubCell"/>
</dbReference>
<evidence type="ECO:0000256" key="2">
    <source>
        <dbReference type="ARBA" id="ARBA00022452"/>
    </source>
</evidence>
<dbReference type="RefSeq" id="WP_014448443.1">
    <property type="nucleotide sequence ID" value="NC_017094.1"/>
</dbReference>
<dbReference type="PATRIC" id="fig|1162668.3.peg.264"/>
<dbReference type="PANTHER" id="PTHR30026">
    <property type="entry name" value="OUTER MEMBRANE PROTEIN TOLC"/>
    <property type="match status" value="1"/>
</dbReference>